<dbReference type="RefSeq" id="WP_191764438.1">
    <property type="nucleotide sequence ID" value="NZ_JACSPP010000037.1"/>
</dbReference>
<reference evidence="2 3" key="1">
    <citation type="submission" date="2020-08" db="EMBL/GenBank/DDBJ databases">
        <title>A Genomic Blueprint of the Chicken Gut Microbiome.</title>
        <authorList>
            <person name="Gilroy R."/>
            <person name="Ravi A."/>
            <person name="Getino M."/>
            <person name="Pursley I."/>
            <person name="Horton D.L."/>
            <person name="Alikhan N.-F."/>
            <person name="Baker D."/>
            <person name="Gharbi K."/>
            <person name="Hall N."/>
            <person name="Watson M."/>
            <person name="Adriaenssens E.M."/>
            <person name="Foster-Nyarko E."/>
            <person name="Jarju S."/>
            <person name="Secka A."/>
            <person name="Antonio M."/>
            <person name="Oren A."/>
            <person name="Chaudhuri R."/>
            <person name="La Ragione R.M."/>
            <person name="Hildebrand F."/>
            <person name="Pallen M.J."/>
        </authorList>
    </citation>
    <scope>NUCLEOTIDE SEQUENCE [LARGE SCALE GENOMIC DNA]</scope>
    <source>
        <strain evidence="2 3">Sa1CVN1</strain>
    </source>
</reference>
<gene>
    <name evidence="2" type="ORF">H9625_11550</name>
</gene>
<evidence type="ECO:0008006" key="4">
    <source>
        <dbReference type="Google" id="ProtNLM"/>
    </source>
</evidence>
<proteinExistence type="predicted"/>
<dbReference type="Pfam" id="PF15869">
    <property type="entry name" value="TolB_like"/>
    <property type="match status" value="1"/>
</dbReference>
<feature type="signal peptide" evidence="1">
    <location>
        <begin position="1"/>
        <end position="24"/>
    </location>
</feature>
<comment type="caution">
    <text evidence="2">The sequence shown here is derived from an EMBL/GenBank/DDBJ whole genome shotgun (WGS) entry which is preliminary data.</text>
</comment>
<protein>
    <recommendedName>
        <fullName evidence="4">6-bladed beta-propeller</fullName>
    </recommendedName>
</protein>
<keyword evidence="1" id="KW-0732">Signal</keyword>
<dbReference type="Proteomes" id="UP000620874">
    <property type="component" value="Unassembled WGS sequence"/>
</dbReference>
<evidence type="ECO:0000256" key="1">
    <source>
        <dbReference type="SAM" id="SignalP"/>
    </source>
</evidence>
<dbReference type="EMBL" id="JACSPP010000037">
    <property type="protein sequence ID" value="MBD8041057.1"/>
    <property type="molecule type" value="Genomic_DNA"/>
</dbReference>
<feature type="chain" id="PRO_5047445849" description="6-bladed beta-propeller" evidence="1">
    <location>
        <begin position="25"/>
        <end position="354"/>
    </location>
</feature>
<dbReference type="PROSITE" id="PS51257">
    <property type="entry name" value="PROKAR_LIPOPROTEIN"/>
    <property type="match status" value="1"/>
</dbReference>
<evidence type="ECO:0000313" key="3">
    <source>
        <dbReference type="Proteomes" id="UP000620874"/>
    </source>
</evidence>
<sequence length="354" mass="38757">MKRIVYALSLWLVLAGMFTGCTQAGKAGGEPVPADSLKGEQVALTESVWMQYPYRVCVEDSVAVIFDLNADSCFCHLFTYPGFHFIASFAPKGEGPEEIVSASMARFIDKNSLGVLDMSGRKLAVYEGLDARSVPRLRRVIAFTEDVPMPLDFLPLPDSTLLIPDYLGEARFCIAGYDGHLLRKAAMISLSDTATLHKNAPAVAQAWRSFLAIDRAGKRVVAVTQLGDVLDTYAVGSGMRAEAHVVGTDGEPVFQVTPEGYGIPSGCMGYWDVQVTDSCIYALYDGTTFKEIAQSAGMGKQGGTSLRVFSREGNLLRRYVFDRPLSGIYVDEARHLLWATDVNTDNGLFRYRLD</sequence>
<evidence type="ECO:0000313" key="2">
    <source>
        <dbReference type="EMBL" id="MBD8041057.1"/>
    </source>
</evidence>
<keyword evidence="3" id="KW-1185">Reference proteome</keyword>
<accession>A0ABR8YA61</accession>
<name>A0ABR8YA61_9BACT</name>
<organism evidence="2 3">
    <name type="scientific">Phocaeicola intestinalis</name>
    <dbReference type="NCBI Taxonomy" id="2762212"/>
    <lineage>
        <taxon>Bacteria</taxon>
        <taxon>Pseudomonadati</taxon>
        <taxon>Bacteroidota</taxon>
        <taxon>Bacteroidia</taxon>
        <taxon>Bacteroidales</taxon>
        <taxon>Bacteroidaceae</taxon>
        <taxon>Phocaeicola</taxon>
    </lineage>
</organism>